<dbReference type="CDD" id="cd00090">
    <property type="entry name" value="HTH_ARSR"/>
    <property type="match status" value="1"/>
</dbReference>
<dbReference type="InterPro" id="IPR036390">
    <property type="entry name" value="WH_DNA-bd_sf"/>
</dbReference>
<gene>
    <name evidence="5" type="ORF">NVS47_09200</name>
</gene>
<dbReference type="SUPFAM" id="SSF46785">
    <property type="entry name" value="Winged helix' DNA-binding domain"/>
    <property type="match status" value="1"/>
</dbReference>
<evidence type="ECO:0000256" key="2">
    <source>
        <dbReference type="ARBA" id="ARBA00023125"/>
    </source>
</evidence>
<evidence type="ECO:0000256" key="3">
    <source>
        <dbReference type="ARBA" id="ARBA00023163"/>
    </source>
</evidence>
<dbReference type="InterPro" id="IPR036388">
    <property type="entry name" value="WH-like_DNA-bd_sf"/>
</dbReference>
<dbReference type="PANTHER" id="PTHR33204:SF29">
    <property type="entry name" value="TRANSCRIPTIONAL REGULATOR"/>
    <property type="match status" value="1"/>
</dbReference>
<evidence type="ECO:0000259" key="4">
    <source>
        <dbReference type="PROSITE" id="PS51118"/>
    </source>
</evidence>
<comment type="caution">
    <text evidence="5">The sequence shown here is derived from an EMBL/GenBank/DDBJ whole genome shotgun (WGS) entry which is preliminary data.</text>
</comment>
<proteinExistence type="predicted"/>
<keyword evidence="3" id="KW-0804">Transcription</keyword>
<sequence>MILEFTPEEHERYGCPIKLLQKATGGKWKIFILSLLRNGEKRFGEHSKALSPITQSQLTKALRELERDGFVARYVYREVPPKVEYSLTALGQSFVPILEEMYSWARQHLIDGEEVRNS</sequence>
<feature type="domain" description="HTH hxlR-type" evidence="4">
    <location>
        <begin position="15"/>
        <end position="113"/>
    </location>
</feature>
<evidence type="ECO:0000256" key="1">
    <source>
        <dbReference type="ARBA" id="ARBA00023015"/>
    </source>
</evidence>
<dbReference type="Proteomes" id="UP001524944">
    <property type="component" value="Unassembled WGS sequence"/>
</dbReference>
<name>A0ABT1Y7M9_9FIRM</name>
<dbReference type="RefSeq" id="WP_257913259.1">
    <property type="nucleotide sequence ID" value="NZ_JANPWE010000004.1"/>
</dbReference>
<dbReference type="EMBL" id="JANPWE010000004">
    <property type="protein sequence ID" value="MCR6545681.1"/>
    <property type="molecule type" value="Genomic_DNA"/>
</dbReference>
<dbReference type="PROSITE" id="PS51118">
    <property type="entry name" value="HTH_HXLR"/>
    <property type="match status" value="1"/>
</dbReference>
<reference evidence="5 6" key="1">
    <citation type="submission" date="2022-08" db="EMBL/GenBank/DDBJ databases">
        <title>Proteogenomics of the novel Dehalobacterium formicoaceticum strain EZ94 highlights a key role of methyltransferases during anaerobic dichloromethane degradation.</title>
        <authorList>
            <person name="Wasmund K."/>
        </authorList>
    </citation>
    <scope>NUCLEOTIDE SEQUENCE [LARGE SCALE GENOMIC DNA]</scope>
    <source>
        <strain evidence="5 6">EZ94</strain>
    </source>
</reference>
<evidence type="ECO:0000313" key="5">
    <source>
        <dbReference type="EMBL" id="MCR6545681.1"/>
    </source>
</evidence>
<keyword evidence="2" id="KW-0238">DNA-binding</keyword>
<evidence type="ECO:0000313" key="6">
    <source>
        <dbReference type="Proteomes" id="UP001524944"/>
    </source>
</evidence>
<dbReference type="InterPro" id="IPR011991">
    <property type="entry name" value="ArsR-like_HTH"/>
</dbReference>
<dbReference type="InterPro" id="IPR002577">
    <property type="entry name" value="HTH_HxlR"/>
</dbReference>
<dbReference type="Gene3D" id="1.10.10.10">
    <property type="entry name" value="Winged helix-like DNA-binding domain superfamily/Winged helix DNA-binding domain"/>
    <property type="match status" value="1"/>
</dbReference>
<protein>
    <submittedName>
        <fullName evidence="5">Helix-turn-helix transcriptional regulator</fullName>
    </submittedName>
</protein>
<organism evidence="5 6">
    <name type="scientific">Dehalobacterium formicoaceticum</name>
    <dbReference type="NCBI Taxonomy" id="51515"/>
    <lineage>
        <taxon>Bacteria</taxon>
        <taxon>Bacillati</taxon>
        <taxon>Bacillota</taxon>
        <taxon>Clostridia</taxon>
        <taxon>Eubacteriales</taxon>
        <taxon>Peptococcaceae</taxon>
        <taxon>Dehalobacterium</taxon>
    </lineage>
</organism>
<keyword evidence="1" id="KW-0805">Transcription regulation</keyword>
<dbReference type="PANTHER" id="PTHR33204">
    <property type="entry name" value="TRANSCRIPTIONAL REGULATOR, MARR FAMILY"/>
    <property type="match status" value="1"/>
</dbReference>
<accession>A0ABT1Y7M9</accession>
<keyword evidence="6" id="KW-1185">Reference proteome</keyword>
<dbReference type="Pfam" id="PF01638">
    <property type="entry name" value="HxlR"/>
    <property type="match status" value="1"/>
</dbReference>